<feature type="region of interest" description="Disordered" evidence="2">
    <location>
        <begin position="422"/>
        <end position="442"/>
    </location>
</feature>
<sequence length="1090" mass="121917">MEFRGFFKNTSMKRGDQIKVEVSRQNQIQRAKSRHEMRQTFRNMGCDSEGENEAPPVEETYDEFLQQQLHRPHSSKLGGSTVASTKNKNLSQEERFQIRLLRLQEFRERKRRMQLEQRAKETVPFVPFVCKNIIVAESKSLQPADGARKKPTPLGEWQEQANQIPARTNKTPVLINKCIKPRVDCWRTEKLPRKATDSEPPVQKPVSAKKAVLIKSVERPKAAPKQPVLKQRAKEMQPVAVVQPVKHVRHAVAIRPTAAATARPLSQKKQEFVFKLKPPSATDSGSSSHIVTSTVRKHRKPLKFSFEHASEMNKPKATLTVNRADELFDGISPIEVEASPPKPTIAINGVKLSSPTGDPVVAKQEESLWEPQTVACLSVYDSTLHEIGNSDATAAETKSKRDCSVGDWVPAAVHLFDEPSHITSNLDRQEDRQRKPAAMNESFTITKPALNESFTITVGTCQSDDVPSVLPSEPTVFRFSAEHMVQLNVSASTDRSAESNTSGGNKLNGSTKGRVSYERSNEAGIQEPIQEGRNSSPKDSKIGLTNGRCSPELKQLETKQAIQERRNSSPKDSNRVSSEPLNESGIEKRRNSSPKDGKLNGSAIRKRASLIFTEEPIECDIVPSRSNLTLAEKQRQSLEDGGKSTPPSSSSSCPTDPSQSSPDEPEATKPPKEVEEKTRYYYDKVDSELARLQTLCAEYAPFLEADAPEELNDHCRGLILAAQGQTNILIAKKLTKFRELIGHYETKWNDRKVRHDDLDGFWVMLSLDLDNLDKRFAELRTLKANNWQELVPEPKVKKLLGGGGVRKREKKPSVAAKAKKSSGIADLIRKARQEAKQKQKATIADLEVLKETVTVVTTPIKRAVRFVDSPLPTSLQKRSSLCTDCTPTTVHWNQESNKPVSKRHTIFPEITHSKSELVKSILKPAKVGRSRRAKSVLFLDGGLDTPQTRRRHSSRTIVDTPKPKIKFNDELEIEHIDNLAARTPSRLELEIQKRRQQSLLESASLLLPSSDDNDKDAEQQQQQKKKARKTYAQGTPRRDSGSVRRSNRRVSRSIAALFDDESTSTSNDCNAEEEERTGNSSAHEYALSAC</sequence>
<dbReference type="AlphaFoldDB" id="A0A182Y6W0"/>
<dbReference type="OMA" id="EHASEMN"/>
<feature type="compositionally biased region" description="Basic and acidic residues" evidence="2">
    <location>
        <begin position="632"/>
        <end position="642"/>
    </location>
</feature>
<evidence type="ECO:0000313" key="3">
    <source>
        <dbReference type="EnsemblMetazoa" id="ASTEI04196-PA"/>
    </source>
</evidence>
<dbReference type="Pfam" id="PF03359">
    <property type="entry name" value="GKAP"/>
    <property type="match status" value="1"/>
</dbReference>
<comment type="similarity">
    <text evidence="1">Belongs to the SAPAP family.</text>
</comment>
<dbReference type="InterPro" id="IPR005026">
    <property type="entry name" value="SAPAP"/>
</dbReference>
<proteinExistence type="inferred from homology"/>
<protein>
    <submittedName>
        <fullName evidence="3">Uncharacterized protein</fullName>
    </submittedName>
</protein>
<organism evidence="3 4">
    <name type="scientific">Anopheles stephensi</name>
    <name type="common">Indo-Pakistan malaria mosquito</name>
    <dbReference type="NCBI Taxonomy" id="30069"/>
    <lineage>
        <taxon>Eukaryota</taxon>
        <taxon>Metazoa</taxon>
        <taxon>Ecdysozoa</taxon>
        <taxon>Arthropoda</taxon>
        <taxon>Hexapoda</taxon>
        <taxon>Insecta</taxon>
        <taxon>Pterygota</taxon>
        <taxon>Neoptera</taxon>
        <taxon>Endopterygota</taxon>
        <taxon>Diptera</taxon>
        <taxon>Nematocera</taxon>
        <taxon>Culicoidea</taxon>
        <taxon>Culicidae</taxon>
        <taxon>Anophelinae</taxon>
        <taxon>Anopheles</taxon>
    </lineage>
</organism>
<dbReference type="GO" id="GO:0023052">
    <property type="term" value="P:signaling"/>
    <property type="evidence" value="ECO:0007669"/>
    <property type="project" value="InterPro"/>
</dbReference>
<reference evidence="4" key="1">
    <citation type="journal article" date="2014" name="Genome Biol.">
        <title>Genome analysis of a major urban malaria vector mosquito, Anopheles stephensi.</title>
        <authorList>
            <person name="Jiang X."/>
            <person name="Peery A."/>
            <person name="Hall A.B."/>
            <person name="Sharma A."/>
            <person name="Chen X.G."/>
            <person name="Waterhouse R.M."/>
            <person name="Komissarov A."/>
            <person name="Riehle M.M."/>
            <person name="Shouche Y."/>
            <person name="Sharakhova M.V."/>
            <person name="Lawson D."/>
            <person name="Pakpour N."/>
            <person name="Arensburger P."/>
            <person name="Davidson V.L."/>
            <person name="Eiglmeier K."/>
            <person name="Emrich S."/>
            <person name="George P."/>
            <person name="Kennedy R.C."/>
            <person name="Mane S.P."/>
            <person name="Maslen G."/>
            <person name="Oringanje C."/>
            <person name="Qi Y."/>
            <person name="Settlage R."/>
            <person name="Tojo M."/>
            <person name="Tubio J.M."/>
            <person name="Unger M.F."/>
            <person name="Wang B."/>
            <person name="Vernick K.D."/>
            <person name="Ribeiro J.M."/>
            <person name="James A.A."/>
            <person name="Michel K."/>
            <person name="Riehle M.A."/>
            <person name="Luckhart S."/>
            <person name="Sharakhov I.V."/>
            <person name="Tu Z."/>
        </authorList>
    </citation>
    <scope>NUCLEOTIDE SEQUENCE [LARGE SCALE GENOMIC DNA]</scope>
    <source>
        <strain evidence="4">Indian</strain>
    </source>
</reference>
<dbReference type="PANTHER" id="PTHR12353:SF1">
    <property type="entry name" value="DISKS LARGE-ASSOCIATED PROTEIN 5"/>
    <property type="match status" value="1"/>
</dbReference>
<feature type="compositionally biased region" description="Basic and acidic residues" evidence="2">
    <location>
        <begin position="585"/>
        <end position="598"/>
    </location>
</feature>
<evidence type="ECO:0000256" key="2">
    <source>
        <dbReference type="SAM" id="MobiDB-lite"/>
    </source>
</evidence>
<feature type="region of interest" description="Disordered" evidence="2">
    <location>
        <begin position="1006"/>
        <end position="1090"/>
    </location>
</feature>
<keyword evidence="4" id="KW-1185">Reference proteome</keyword>
<feature type="compositionally biased region" description="Low complexity" evidence="2">
    <location>
        <begin position="644"/>
        <end position="662"/>
    </location>
</feature>
<feature type="region of interest" description="Disordered" evidence="2">
    <location>
        <begin position="491"/>
        <end position="601"/>
    </location>
</feature>
<dbReference type="EnsemblMetazoa" id="ASTEI04196-RA">
    <property type="protein sequence ID" value="ASTEI04196-PA"/>
    <property type="gene ID" value="ASTEI04196"/>
</dbReference>
<reference evidence="3" key="2">
    <citation type="submission" date="2020-05" db="UniProtKB">
        <authorList>
            <consortium name="EnsemblMetazoa"/>
        </authorList>
    </citation>
    <scope>IDENTIFICATION</scope>
    <source>
        <strain evidence="3">Indian</strain>
    </source>
</reference>
<dbReference type="PANTHER" id="PTHR12353">
    <property type="entry name" value="DISKS LARGE-ASSOCIATED PROTEIN DAP SAP90/PSD-95-ASSOCIATED PROTEIN"/>
    <property type="match status" value="1"/>
</dbReference>
<dbReference type="Proteomes" id="UP000076408">
    <property type="component" value="Unassembled WGS sequence"/>
</dbReference>
<accession>A0A182Y6W0</accession>
<feature type="compositionally biased region" description="Basic and acidic residues" evidence="2">
    <location>
        <begin position="554"/>
        <end position="574"/>
    </location>
</feature>
<dbReference type="VEuPathDB" id="VectorBase:ASTEI20_043070"/>
<evidence type="ECO:0000256" key="1">
    <source>
        <dbReference type="ARBA" id="ARBA00008839"/>
    </source>
</evidence>
<feature type="compositionally biased region" description="Basic and acidic residues" evidence="2">
    <location>
        <begin position="666"/>
        <end position="679"/>
    </location>
</feature>
<dbReference type="VEuPathDB" id="VectorBase:ASTE011287"/>
<dbReference type="STRING" id="30069.A0A182Y6W0"/>
<feature type="region of interest" description="Disordered" evidence="2">
    <location>
        <begin position="632"/>
        <end position="679"/>
    </location>
</feature>
<name>A0A182Y6W0_ANOST</name>
<dbReference type="VEuPathDB" id="VectorBase:ASTEI04196"/>
<feature type="compositionally biased region" description="Polar residues" evidence="2">
    <location>
        <begin position="491"/>
        <end position="513"/>
    </location>
</feature>
<evidence type="ECO:0000313" key="4">
    <source>
        <dbReference type="Proteomes" id="UP000076408"/>
    </source>
</evidence>